<dbReference type="InterPro" id="IPR001915">
    <property type="entry name" value="Peptidase_M48"/>
</dbReference>
<dbReference type="RefSeq" id="WP_100742733.1">
    <property type="nucleotide sequence ID" value="NZ_NPDW01000001.1"/>
</dbReference>
<dbReference type="AlphaFoldDB" id="A0A2N0AND5"/>
<evidence type="ECO:0000259" key="8">
    <source>
        <dbReference type="Pfam" id="PF01435"/>
    </source>
</evidence>
<keyword evidence="10" id="KW-1185">Reference proteome</keyword>
<comment type="caution">
    <text evidence="9">The sequence shown here is derived from an EMBL/GenBank/DDBJ whole genome shotgun (WGS) entry which is preliminary data.</text>
</comment>
<feature type="chain" id="PRO_5014741392" evidence="7">
    <location>
        <begin position="20"/>
        <end position="408"/>
    </location>
</feature>
<protein>
    <submittedName>
        <fullName evidence="9">Peptidase M48</fullName>
    </submittedName>
</protein>
<name>A0A2N0AND5_9LEPT</name>
<reference evidence="9 10" key="1">
    <citation type="submission" date="2017-07" db="EMBL/GenBank/DDBJ databases">
        <title>Leptospira spp. isolated from tropical soils.</title>
        <authorList>
            <person name="Thibeaux R."/>
            <person name="Iraola G."/>
            <person name="Ferres I."/>
            <person name="Bierque E."/>
            <person name="Girault D."/>
            <person name="Soupe-Gilbert M.-E."/>
            <person name="Picardeau M."/>
            <person name="Goarant C."/>
        </authorList>
    </citation>
    <scope>NUCLEOTIDE SEQUENCE [LARGE SCALE GENOMIC DNA]</scope>
    <source>
        <strain evidence="9 10">FH2-B-A1</strain>
    </source>
</reference>
<dbReference type="PANTHER" id="PTHR22726">
    <property type="entry name" value="METALLOENDOPEPTIDASE OMA1"/>
    <property type="match status" value="1"/>
</dbReference>
<sequence length="408" mass="44804">MRALSQTVLLLFLAQSLLAKGNVYVQSTKAKLLSQPKLSADGSALAMGEVLSPISEQGLFVQVRTRDQLGWVSKLFVSPLPPGNQIKLGITSNSSEAVVARQRASDFTKTAAARGLSETQKMRVRGEGDQYDFESLRWLESVPFESPIAQSSLTESKVENKPLWEQWFYSSELEVPKETRAEVKLGRSLAARLLKKFPLVRDPELTGYLTGIAARLAAVSSRKDLSFRVGVIESSQINAYACPGGFVLITTASLKKIQSESELAGIIGHEMGHIVLFHNGEFKQSNVFFDILSGLLSPPGGEVVNVATGQVLDEIEKQFFETGRDMKLELEADEAAVGLTSQSGYSPLGLSNYLNTLSRSEGTESFKKTHPDTTIRIAKLIFYESIAGIENEPVPKDRWNDFKSKLKP</sequence>
<keyword evidence="1 6" id="KW-0645">Protease</keyword>
<evidence type="ECO:0000256" key="1">
    <source>
        <dbReference type="ARBA" id="ARBA00022670"/>
    </source>
</evidence>
<evidence type="ECO:0000256" key="6">
    <source>
        <dbReference type="RuleBase" id="RU003983"/>
    </source>
</evidence>
<feature type="signal peptide" evidence="7">
    <location>
        <begin position="1"/>
        <end position="19"/>
    </location>
</feature>
<organism evidence="9 10">
    <name type="scientific">Leptospira harrisiae</name>
    <dbReference type="NCBI Taxonomy" id="2023189"/>
    <lineage>
        <taxon>Bacteria</taxon>
        <taxon>Pseudomonadati</taxon>
        <taxon>Spirochaetota</taxon>
        <taxon>Spirochaetia</taxon>
        <taxon>Leptospirales</taxon>
        <taxon>Leptospiraceae</taxon>
        <taxon>Leptospira</taxon>
    </lineage>
</organism>
<dbReference type="Gene3D" id="3.30.2010.10">
    <property type="entry name" value="Metalloproteases ('zincins'), catalytic domain"/>
    <property type="match status" value="1"/>
</dbReference>
<dbReference type="GO" id="GO:0004222">
    <property type="term" value="F:metalloendopeptidase activity"/>
    <property type="evidence" value="ECO:0007669"/>
    <property type="project" value="InterPro"/>
</dbReference>
<comment type="cofactor">
    <cofactor evidence="6">
        <name>Zn(2+)</name>
        <dbReference type="ChEBI" id="CHEBI:29105"/>
    </cofactor>
    <text evidence="6">Binds 1 zinc ion per subunit.</text>
</comment>
<keyword evidence="7" id="KW-0732">Signal</keyword>
<evidence type="ECO:0000313" key="10">
    <source>
        <dbReference type="Proteomes" id="UP000232145"/>
    </source>
</evidence>
<dbReference type="GO" id="GO:0046872">
    <property type="term" value="F:metal ion binding"/>
    <property type="evidence" value="ECO:0007669"/>
    <property type="project" value="UniProtKB-KW"/>
</dbReference>
<comment type="similarity">
    <text evidence="6">Belongs to the peptidase M48 family.</text>
</comment>
<keyword evidence="3 6" id="KW-0378">Hydrolase</keyword>
<evidence type="ECO:0000256" key="4">
    <source>
        <dbReference type="ARBA" id="ARBA00022833"/>
    </source>
</evidence>
<keyword evidence="4 6" id="KW-0862">Zinc</keyword>
<feature type="domain" description="Peptidase M48" evidence="8">
    <location>
        <begin position="206"/>
        <end position="380"/>
    </location>
</feature>
<dbReference type="Pfam" id="PF01435">
    <property type="entry name" value="Peptidase_M48"/>
    <property type="match status" value="1"/>
</dbReference>
<dbReference type="GO" id="GO:0051603">
    <property type="term" value="P:proteolysis involved in protein catabolic process"/>
    <property type="evidence" value="ECO:0007669"/>
    <property type="project" value="TreeGrafter"/>
</dbReference>
<keyword evidence="2" id="KW-0479">Metal-binding</keyword>
<dbReference type="GO" id="GO:0016020">
    <property type="term" value="C:membrane"/>
    <property type="evidence" value="ECO:0007669"/>
    <property type="project" value="TreeGrafter"/>
</dbReference>
<accession>A0A2N0AND5</accession>
<evidence type="ECO:0000256" key="5">
    <source>
        <dbReference type="ARBA" id="ARBA00023049"/>
    </source>
</evidence>
<evidence type="ECO:0000256" key="7">
    <source>
        <dbReference type="SAM" id="SignalP"/>
    </source>
</evidence>
<dbReference type="OrthoDB" id="9810445at2"/>
<dbReference type="InterPro" id="IPR051156">
    <property type="entry name" value="Mito/Outer_Membr_Metalloprot"/>
</dbReference>
<keyword evidence="5 6" id="KW-0482">Metalloprotease</keyword>
<proteinExistence type="inferred from homology"/>
<dbReference type="PANTHER" id="PTHR22726:SF1">
    <property type="entry name" value="METALLOENDOPEPTIDASE OMA1, MITOCHONDRIAL"/>
    <property type="match status" value="1"/>
</dbReference>
<evidence type="ECO:0000256" key="2">
    <source>
        <dbReference type="ARBA" id="ARBA00022723"/>
    </source>
</evidence>
<dbReference type="Proteomes" id="UP000232145">
    <property type="component" value="Unassembled WGS sequence"/>
</dbReference>
<evidence type="ECO:0000313" key="9">
    <source>
        <dbReference type="EMBL" id="PJZ85819.1"/>
    </source>
</evidence>
<dbReference type="EMBL" id="NPDX01000001">
    <property type="protein sequence ID" value="PJZ85819.1"/>
    <property type="molecule type" value="Genomic_DNA"/>
</dbReference>
<gene>
    <name evidence="9" type="ORF">CH364_06400</name>
</gene>
<evidence type="ECO:0000256" key="3">
    <source>
        <dbReference type="ARBA" id="ARBA00022801"/>
    </source>
</evidence>